<evidence type="ECO:0000256" key="4">
    <source>
        <dbReference type="SAM" id="MobiDB-lite"/>
    </source>
</evidence>
<dbReference type="Proteomes" id="UP000029424">
    <property type="component" value="Chromosome 1"/>
</dbReference>
<evidence type="ECO:0000256" key="2">
    <source>
        <dbReference type="ARBA" id="ARBA00012018"/>
    </source>
</evidence>
<keyword evidence="3" id="KW-0378">Hydrolase</keyword>
<evidence type="ECO:0000313" key="7">
    <source>
        <dbReference type="Proteomes" id="UP000029424"/>
    </source>
</evidence>
<dbReference type="AlphaFoldDB" id="A0AAI8B801"/>
<evidence type="ECO:0000256" key="3">
    <source>
        <dbReference type="ARBA" id="ARBA00022801"/>
    </source>
</evidence>
<keyword evidence="7" id="KW-1185">Reference proteome</keyword>
<dbReference type="CDD" id="cd16013">
    <property type="entry name" value="AcpA"/>
    <property type="match status" value="1"/>
</dbReference>
<dbReference type="InterPro" id="IPR007312">
    <property type="entry name" value="Phosphoesterase"/>
</dbReference>
<dbReference type="EC" id="3.1.4.3" evidence="2"/>
<dbReference type="PANTHER" id="PTHR31956">
    <property type="entry name" value="NON-SPECIFIC PHOSPHOLIPASE C4-RELATED"/>
    <property type="match status" value="1"/>
</dbReference>
<dbReference type="Pfam" id="PF04185">
    <property type="entry name" value="Phosphoesterase"/>
    <property type="match status" value="1"/>
</dbReference>
<protein>
    <recommendedName>
        <fullName evidence="2">phospholipase C</fullName>
        <ecNumber evidence="2">3.1.4.3</ecNumber>
    </recommendedName>
</protein>
<accession>A0AAI8B801</accession>
<evidence type="ECO:0000256" key="5">
    <source>
        <dbReference type="SAM" id="SignalP"/>
    </source>
</evidence>
<organism evidence="6 7">
    <name type="scientific">Burkholderia oklahomensis</name>
    <dbReference type="NCBI Taxonomy" id="342113"/>
    <lineage>
        <taxon>Bacteria</taxon>
        <taxon>Pseudomonadati</taxon>
        <taxon>Pseudomonadota</taxon>
        <taxon>Betaproteobacteria</taxon>
        <taxon>Burkholderiales</taxon>
        <taxon>Burkholderiaceae</taxon>
        <taxon>Burkholderia</taxon>
        <taxon>pseudomallei group</taxon>
    </lineage>
</organism>
<dbReference type="KEGG" id="bok:DM82_3532"/>
<proteinExistence type="inferred from homology"/>
<feature type="compositionally biased region" description="Low complexity" evidence="4">
    <location>
        <begin position="47"/>
        <end position="58"/>
    </location>
</feature>
<name>A0AAI8B801_9BURK</name>
<evidence type="ECO:0000256" key="1">
    <source>
        <dbReference type="ARBA" id="ARBA00009717"/>
    </source>
</evidence>
<dbReference type="RefSeq" id="WP_010111657.1">
    <property type="nucleotide sequence ID" value="NZ_CP008726.1"/>
</dbReference>
<feature type="signal peptide" evidence="5">
    <location>
        <begin position="1"/>
        <end position="33"/>
    </location>
</feature>
<reference evidence="6 7" key="1">
    <citation type="submission" date="2014-06" db="EMBL/GenBank/DDBJ databases">
        <authorList>
            <person name="Bishop-Lilly K.A."/>
            <person name="Broomall S.M."/>
            <person name="Chain P.S."/>
            <person name="Chertkov O."/>
            <person name="Coyne S.R."/>
            <person name="Daligault H.E."/>
            <person name="Davenport K.W."/>
            <person name="Erkkila T."/>
            <person name="Frey K.G."/>
            <person name="Gibbons H.S."/>
            <person name="Gu W."/>
            <person name="Jaissle J."/>
            <person name="Johnson S.L."/>
            <person name="Koroleva G.I."/>
            <person name="Ladner J.T."/>
            <person name="Lo C.-C."/>
            <person name="Minogue T.D."/>
            <person name="Munk C."/>
            <person name="Palacios G.F."/>
            <person name="Redden C.L."/>
            <person name="Rosenzweig C.N."/>
            <person name="Scholz M.B."/>
            <person name="Teshima H."/>
            <person name="Xu Y."/>
        </authorList>
    </citation>
    <scope>NUCLEOTIDE SEQUENCE [LARGE SCALE GENOMIC DNA]</scope>
    <source>
        <strain evidence="6 7">EO147</strain>
    </source>
</reference>
<dbReference type="InterPro" id="IPR017850">
    <property type="entry name" value="Alkaline_phosphatase_core_sf"/>
</dbReference>
<feature type="compositionally biased region" description="Pro residues" evidence="4">
    <location>
        <begin position="67"/>
        <end position="76"/>
    </location>
</feature>
<dbReference type="GO" id="GO:0034480">
    <property type="term" value="F:phosphatidylcholine phospholipase C activity"/>
    <property type="evidence" value="ECO:0007669"/>
    <property type="project" value="UniProtKB-EC"/>
</dbReference>
<feature type="region of interest" description="Disordered" evidence="4">
    <location>
        <begin position="40"/>
        <end position="79"/>
    </location>
</feature>
<gene>
    <name evidence="6" type="ORF">DM82_3532</name>
</gene>
<dbReference type="PROSITE" id="PS51318">
    <property type="entry name" value="TAT"/>
    <property type="match status" value="1"/>
</dbReference>
<keyword evidence="5" id="KW-0732">Signal</keyword>
<dbReference type="Gene3D" id="3.40.720.10">
    <property type="entry name" value="Alkaline Phosphatase, subunit A"/>
    <property type="match status" value="2"/>
</dbReference>
<comment type="similarity">
    <text evidence="1">Belongs to the bacterial phospholipase C family.</text>
</comment>
<dbReference type="EMBL" id="CP008726">
    <property type="protein sequence ID" value="AIO67833.1"/>
    <property type="molecule type" value="Genomic_DNA"/>
</dbReference>
<evidence type="ECO:0000313" key="6">
    <source>
        <dbReference type="EMBL" id="AIO67833.1"/>
    </source>
</evidence>
<dbReference type="PANTHER" id="PTHR31956:SF1">
    <property type="entry name" value="NON-SPECIFIC PHOSPHOLIPASE C1"/>
    <property type="match status" value="1"/>
</dbReference>
<dbReference type="InterPro" id="IPR006311">
    <property type="entry name" value="TAT_signal"/>
</dbReference>
<sequence>MSQDQNNSSAHFHTRRRLISAAAAALASSVGLASCGGDSVGGGSGGAQALAAASSGADTARRDASSPQPPQLPPPGQSGIDHVVLVVMENRSFDHYFGWLPGANGKQAGLQFQDAFGDMQNTFRLAISPLYGFQGCNFADPDHSYTGGRIQMNGGKMDGWLKTPDTNQTAGDLFPIGYYLGEDLAFFGPCAQNWTVCDQYHCGILAETYPNRFYLMCGETDRIVNTSTVSQLPTIFDRFAAKGVSSTYYYSDVPFTALFGTKYLGISKLFSEFLVDAAAGALPAFSYVDPRFLGENPEGVSGDDHPNSDIRNGQAFLNQIYDAVRNGPGWQRTLLVVTYDEWGGFFDHVAPFQRPVSTAEALLGNDGYLGFRVPLVLIGPTAQRGYVSHWQFDPSSIHQFLMWRFGLDPLGVRSTLSDTNSIAYALNFSSPNDSAPAFSVPTGPFGNVCSNTVTGALTSAAGIPGISDLRAAATTLGFPSP</sequence>
<feature type="chain" id="PRO_5042617254" description="phospholipase C" evidence="5">
    <location>
        <begin position="34"/>
        <end position="481"/>
    </location>
</feature>